<evidence type="ECO:0000256" key="5">
    <source>
        <dbReference type="ARBA" id="ARBA00022454"/>
    </source>
</evidence>
<dbReference type="GO" id="GO:0000014">
    <property type="term" value="F:single-stranded DNA endodeoxyribonuclease activity"/>
    <property type="evidence" value="ECO:0007669"/>
    <property type="project" value="TreeGrafter"/>
</dbReference>
<dbReference type="InterPro" id="IPR003701">
    <property type="entry name" value="Mre11"/>
</dbReference>
<evidence type="ECO:0000256" key="16">
    <source>
        <dbReference type="PIRSR" id="PIRSR000882-1"/>
    </source>
</evidence>
<dbReference type="GO" id="GO:0000723">
    <property type="term" value="P:telomere maintenance"/>
    <property type="evidence" value="ECO:0007669"/>
    <property type="project" value="TreeGrafter"/>
</dbReference>
<dbReference type="InterPro" id="IPR004843">
    <property type="entry name" value="Calcineurin-like_PHP"/>
</dbReference>
<keyword evidence="14" id="KW-0539">Nucleus</keyword>
<dbReference type="Pfam" id="PF00149">
    <property type="entry name" value="Metallophos"/>
    <property type="match status" value="1"/>
</dbReference>
<gene>
    <name evidence="19" type="primary">Mre11</name>
    <name evidence="19" type="ORF">Bhyg_11492</name>
</gene>
<evidence type="ECO:0000256" key="3">
    <source>
        <dbReference type="ARBA" id="ARBA00004286"/>
    </source>
</evidence>
<comment type="similarity">
    <text evidence="4">Belongs to the MRE11/RAD32 family.</text>
</comment>
<dbReference type="SMART" id="SM01347">
    <property type="entry name" value="Mre11_DNA_bind"/>
    <property type="match status" value="1"/>
</dbReference>
<feature type="compositionally biased region" description="Gly residues" evidence="17">
    <location>
        <begin position="572"/>
        <end position="586"/>
    </location>
</feature>
<keyword evidence="15" id="KW-0469">Meiosis</keyword>
<dbReference type="Gene3D" id="3.30.110.110">
    <property type="entry name" value="Mre11, capping domain"/>
    <property type="match status" value="1"/>
</dbReference>
<keyword evidence="11" id="KW-0269">Exonuclease</keyword>
<dbReference type="Pfam" id="PF04152">
    <property type="entry name" value="Mre11_DNA_bind"/>
    <property type="match status" value="1"/>
</dbReference>
<dbReference type="PANTHER" id="PTHR10139:SF1">
    <property type="entry name" value="DOUBLE-STRAND BREAK REPAIR PROTEIN MRE11"/>
    <property type="match status" value="1"/>
</dbReference>
<keyword evidence="5" id="KW-0158">Chromosome</keyword>
<organism evidence="19 20">
    <name type="scientific">Pseudolycoriella hygida</name>
    <dbReference type="NCBI Taxonomy" id="35572"/>
    <lineage>
        <taxon>Eukaryota</taxon>
        <taxon>Metazoa</taxon>
        <taxon>Ecdysozoa</taxon>
        <taxon>Arthropoda</taxon>
        <taxon>Hexapoda</taxon>
        <taxon>Insecta</taxon>
        <taxon>Pterygota</taxon>
        <taxon>Neoptera</taxon>
        <taxon>Endopterygota</taxon>
        <taxon>Diptera</taxon>
        <taxon>Nematocera</taxon>
        <taxon>Sciaroidea</taxon>
        <taxon>Sciaridae</taxon>
        <taxon>Pseudolycoriella</taxon>
    </lineage>
</organism>
<evidence type="ECO:0000313" key="20">
    <source>
        <dbReference type="Proteomes" id="UP001151699"/>
    </source>
</evidence>
<evidence type="ECO:0000256" key="15">
    <source>
        <dbReference type="ARBA" id="ARBA00023254"/>
    </source>
</evidence>
<evidence type="ECO:0000256" key="11">
    <source>
        <dbReference type="ARBA" id="ARBA00022839"/>
    </source>
</evidence>
<evidence type="ECO:0000256" key="12">
    <source>
        <dbReference type="ARBA" id="ARBA00023204"/>
    </source>
</evidence>
<evidence type="ECO:0000256" key="7">
    <source>
        <dbReference type="ARBA" id="ARBA00022723"/>
    </source>
</evidence>
<feature type="compositionally biased region" description="Polar residues" evidence="17">
    <location>
        <begin position="592"/>
        <end position="634"/>
    </location>
</feature>
<dbReference type="GO" id="GO:0006303">
    <property type="term" value="P:double-strand break repair via nonhomologous end joining"/>
    <property type="evidence" value="ECO:0007669"/>
    <property type="project" value="TreeGrafter"/>
</dbReference>
<keyword evidence="20" id="KW-1185">Reference proteome</keyword>
<keyword evidence="12" id="KW-0234">DNA repair</keyword>
<reference evidence="19" key="1">
    <citation type="submission" date="2022-07" db="EMBL/GenBank/DDBJ databases">
        <authorList>
            <person name="Trinca V."/>
            <person name="Uliana J.V.C."/>
            <person name="Torres T.T."/>
            <person name="Ward R.J."/>
            <person name="Monesi N."/>
        </authorList>
    </citation>
    <scope>NUCLEOTIDE SEQUENCE</scope>
    <source>
        <strain evidence="19">HSMRA1968</strain>
        <tissue evidence="19">Whole embryos</tissue>
    </source>
</reference>
<proteinExistence type="inferred from homology"/>
<dbReference type="InterPro" id="IPR029052">
    <property type="entry name" value="Metallo-depent_PP-like"/>
</dbReference>
<evidence type="ECO:0000256" key="4">
    <source>
        <dbReference type="ARBA" id="ARBA00009028"/>
    </source>
</evidence>
<dbReference type="CDD" id="cd00840">
    <property type="entry name" value="MPP_Mre11_N"/>
    <property type="match status" value="1"/>
</dbReference>
<dbReference type="GO" id="GO:0007095">
    <property type="term" value="P:mitotic G2 DNA damage checkpoint signaling"/>
    <property type="evidence" value="ECO:0007669"/>
    <property type="project" value="TreeGrafter"/>
</dbReference>
<dbReference type="GO" id="GO:0035861">
    <property type="term" value="C:site of double-strand break"/>
    <property type="evidence" value="ECO:0007669"/>
    <property type="project" value="TreeGrafter"/>
</dbReference>
<dbReference type="GO" id="GO:0030870">
    <property type="term" value="C:Mre11 complex"/>
    <property type="evidence" value="ECO:0007669"/>
    <property type="project" value="InterPro"/>
</dbReference>
<feature type="region of interest" description="Disordered" evidence="17">
    <location>
        <begin position="545"/>
        <end position="650"/>
    </location>
</feature>
<dbReference type="Proteomes" id="UP001151699">
    <property type="component" value="Chromosome X"/>
</dbReference>
<evidence type="ECO:0000313" key="19">
    <source>
        <dbReference type="EMBL" id="KAJ6638754.1"/>
    </source>
</evidence>
<feature type="compositionally biased region" description="Polar residues" evidence="17">
    <location>
        <begin position="545"/>
        <end position="559"/>
    </location>
</feature>
<dbReference type="GO" id="GO:0031573">
    <property type="term" value="P:mitotic intra-S DNA damage checkpoint signaling"/>
    <property type="evidence" value="ECO:0007669"/>
    <property type="project" value="TreeGrafter"/>
</dbReference>
<dbReference type="AlphaFoldDB" id="A0A9Q0MX18"/>
<keyword evidence="9" id="KW-0227">DNA damage</keyword>
<sequence>MSSSTDERRGENTLHILVATDIHLGVYEKDPIRGNDSFIAFEEILQHAVHNDVDFILLAGDLFHVANPSMNTLQKCMQLLRAYTLGDKEIPFEIQSDQSVNFNAINETANFENPDMNIKFPVFSIHGNHDDPSGKLFRLIDVFYYSKQTTLGFGRLSSLDLLATSGLVNYFGKWTDLSQVDIDPILIRKGETQLAMYGLSHIHDNRLARLFYDKKVVLKAPDESTGRWFNLFVLHQNRADRGIKNFIDENTLPSSIDLIIWGHEHDCRIDPELNLKQKYHVSQPGSSVATSLSEGESIDKHVGLLHIHGNEFVMKSIRLNSVRPFIFDTVHLREVEEEQGFNEGNTSEKVQEYVAMKVNDMIKLAKDKETDHPNQPKLPLIRLRVFYNDEDQLFNAIRFGQQFHTKVANPLDMILLKRDIPRQKSELKPLDPTAMRRAAQVDEDEQNKVEDIVEKYFENADASNSQLKIIPTKAFTELCRRLVLHDDDDAAEKIINFYRDKACSFLNENMPLEENIDEALNDYRNQGDMLQSVLNTRGVKKRTTNVSSAMFSSDTTNVPSPLPAATTRGRGARGGRGSRGGRGGTRGASSSKADVSTTKTNNKATQPSVAPLFSTNTSIRSQTNAPTRTSQRSAGRQGGVTQYIDDSDSE</sequence>
<protein>
    <submittedName>
        <fullName evidence="19">Double-strand break repair protein MRE11</fullName>
    </submittedName>
</protein>
<evidence type="ECO:0000259" key="18">
    <source>
        <dbReference type="SMART" id="SM01347"/>
    </source>
</evidence>
<feature type="domain" description="Mre11 DNA-binding" evidence="18">
    <location>
        <begin position="312"/>
        <end position="482"/>
    </location>
</feature>
<dbReference type="PIRSF" id="PIRSF000882">
    <property type="entry name" value="DSB_repair_MRE11"/>
    <property type="match status" value="1"/>
</dbReference>
<keyword evidence="6" id="KW-0540">Nuclease</keyword>
<name>A0A9Q0MX18_9DIPT</name>
<accession>A0A9Q0MX18</accession>
<comment type="subcellular location">
    <subcellularLocation>
        <location evidence="3">Chromosome</location>
    </subcellularLocation>
    <subcellularLocation>
        <location evidence="2">Nucleus</location>
    </subcellularLocation>
</comment>
<evidence type="ECO:0000256" key="10">
    <source>
        <dbReference type="ARBA" id="ARBA00022801"/>
    </source>
</evidence>
<comment type="cofactor">
    <cofactor evidence="1">
        <name>Mn(2+)</name>
        <dbReference type="ChEBI" id="CHEBI:29035"/>
    </cofactor>
</comment>
<dbReference type="GO" id="GO:0000724">
    <property type="term" value="P:double-strand break repair via homologous recombination"/>
    <property type="evidence" value="ECO:0007669"/>
    <property type="project" value="TreeGrafter"/>
</dbReference>
<dbReference type="InterPro" id="IPR041796">
    <property type="entry name" value="Mre11_N"/>
</dbReference>
<dbReference type="InterPro" id="IPR007281">
    <property type="entry name" value="Mre11_DNA-bd"/>
</dbReference>
<evidence type="ECO:0000256" key="2">
    <source>
        <dbReference type="ARBA" id="ARBA00004123"/>
    </source>
</evidence>
<dbReference type="GO" id="GO:0008296">
    <property type="term" value="F:3'-5'-DNA exonuclease activity"/>
    <property type="evidence" value="ECO:0007669"/>
    <property type="project" value="InterPro"/>
</dbReference>
<evidence type="ECO:0000256" key="14">
    <source>
        <dbReference type="ARBA" id="ARBA00023242"/>
    </source>
</evidence>
<evidence type="ECO:0000256" key="1">
    <source>
        <dbReference type="ARBA" id="ARBA00001936"/>
    </source>
</evidence>
<dbReference type="GO" id="GO:0030145">
    <property type="term" value="F:manganese ion binding"/>
    <property type="evidence" value="ECO:0007669"/>
    <property type="project" value="InterPro"/>
</dbReference>
<keyword evidence="7" id="KW-0479">Metal-binding</keyword>
<evidence type="ECO:0000256" key="9">
    <source>
        <dbReference type="ARBA" id="ARBA00022763"/>
    </source>
</evidence>
<evidence type="ECO:0000256" key="13">
    <source>
        <dbReference type="ARBA" id="ARBA00023211"/>
    </source>
</evidence>
<dbReference type="SUPFAM" id="SSF56300">
    <property type="entry name" value="Metallo-dependent phosphatases"/>
    <property type="match status" value="1"/>
</dbReference>
<feature type="active site" description="Proton donor" evidence="16">
    <location>
        <position position="129"/>
    </location>
</feature>
<dbReference type="EMBL" id="WJQU01000003">
    <property type="protein sequence ID" value="KAJ6638754.1"/>
    <property type="molecule type" value="Genomic_DNA"/>
</dbReference>
<evidence type="ECO:0000256" key="6">
    <source>
        <dbReference type="ARBA" id="ARBA00022722"/>
    </source>
</evidence>
<keyword evidence="13" id="KW-0464">Manganese</keyword>
<keyword evidence="8" id="KW-0255">Endonuclease</keyword>
<dbReference type="GO" id="GO:0097552">
    <property type="term" value="P:mitochondrial double-strand break repair via homologous recombination"/>
    <property type="evidence" value="ECO:0007669"/>
    <property type="project" value="TreeGrafter"/>
</dbReference>
<dbReference type="FunFam" id="3.60.21.10:FF:000011">
    <property type="entry name" value="Double-strand break repair protein"/>
    <property type="match status" value="1"/>
</dbReference>
<feature type="non-terminal residue" evidence="19">
    <location>
        <position position="650"/>
    </location>
</feature>
<dbReference type="InterPro" id="IPR038487">
    <property type="entry name" value="Mre11_capping_dom"/>
</dbReference>
<evidence type="ECO:0000256" key="8">
    <source>
        <dbReference type="ARBA" id="ARBA00022759"/>
    </source>
</evidence>
<comment type="caution">
    <text evidence="19">The sequence shown here is derived from an EMBL/GenBank/DDBJ whole genome shotgun (WGS) entry which is preliminary data.</text>
</comment>
<evidence type="ECO:0000256" key="17">
    <source>
        <dbReference type="SAM" id="MobiDB-lite"/>
    </source>
</evidence>
<keyword evidence="10" id="KW-0378">Hydrolase</keyword>
<dbReference type="PANTHER" id="PTHR10139">
    <property type="entry name" value="DOUBLE-STRAND BREAK REPAIR PROTEIN MRE11"/>
    <property type="match status" value="1"/>
</dbReference>
<dbReference type="Gene3D" id="3.60.21.10">
    <property type="match status" value="1"/>
</dbReference>
<dbReference type="OrthoDB" id="30417at2759"/>
<dbReference type="GO" id="GO:0042138">
    <property type="term" value="P:meiotic DNA double-strand break formation"/>
    <property type="evidence" value="ECO:0007669"/>
    <property type="project" value="TreeGrafter"/>
</dbReference>